<comment type="caution">
    <text evidence="6">The sequence shown here is derived from an EMBL/GenBank/DDBJ whole genome shotgun (WGS) entry which is preliminary data.</text>
</comment>
<dbReference type="RefSeq" id="XP_046074236.1">
    <property type="nucleotide sequence ID" value="XM_046209356.1"/>
</dbReference>
<feature type="domain" description="HIT-type" evidence="5">
    <location>
        <begin position="5"/>
        <end position="37"/>
    </location>
</feature>
<evidence type="ECO:0000313" key="7">
    <source>
        <dbReference type="Proteomes" id="UP001201262"/>
    </source>
</evidence>
<keyword evidence="3" id="KW-0862">Zinc</keyword>
<dbReference type="Pfam" id="PF04438">
    <property type="entry name" value="zf-HIT"/>
    <property type="match status" value="1"/>
</dbReference>
<name>A0AAD4KZ73_9EURO</name>
<dbReference type="GO" id="GO:0070761">
    <property type="term" value="C:pre-snoRNP complex"/>
    <property type="evidence" value="ECO:0007669"/>
    <property type="project" value="TreeGrafter"/>
</dbReference>
<dbReference type="Gene3D" id="3.30.60.190">
    <property type="match status" value="1"/>
</dbReference>
<evidence type="ECO:0000259" key="5">
    <source>
        <dbReference type="PROSITE" id="PS51083"/>
    </source>
</evidence>
<proteinExistence type="predicted"/>
<evidence type="ECO:0000313" key="6">
    <source>
        <dbReference type="EMBL" id="KAH8700530.1"/>
    </source>
</evidence>
<accession>A0AAD4KZ73</accession>
<gene>
    <name evidence="6" type="ORF">BGW36DRAFT_130523</name>
</gene>
<dbReference type="Proteomes" id="UP001201262">
    <property type="component" value="Unassembled WGS sequence"/>
</dbReference>
<sequence>MLNLCQVCSKEPSKYKCPKCALMSCSLGCTQSHKIYCAPKPTETVPKDTKDLSNGAAADPLKDIHEGEPLKLEDLGSSIQLQKLFEQYPGLRRRLQEIYKITLEEEWDQEQNQVSMGNHHRRHRGGHKRGVWTAEKGFNRGLGKVRKWRESCEDGESVGSDAEGFMKFMALVAGTHENPT</sequence>
<dbReference type="PANTHER" id="PTHR13483">
    <property type="entry name" value="BOX C_D SNORNA PROTEIN 1-RELATED"/>
    <property type="match status" value="1"/>
</dbReference>
<evidence type="ECO:0000256" key="2">
    <source>
        <dbReference type="ARBA" id="ARBA00022771"/>
    </source>
</evidence>
<dbReference type="GO" id="GO:0048254">
    <property type="term" value="P:snoRNA localization"/>
    <property type="evidence" value="ECO:0007669"/>
    <property type="project" value="TreeGrafter"/>
</dbReference>
<organism evidence="6 7">
    <name type="scientific">Talaromyces proteolyticus</name>
    <dbReference type="NCBI Taxonomy" id="1131652"/>
    <lineage>
        <taxon>Eukaryota</taxon>
        <taxon>Fungi</taxon>
        <taxon>Dikarya</taxon>
        <taxon>Ascomycota</taxon>
        <taxon>Pezizomycotina</taxon>
        <taxon>Eurotiomycetes</taxon>
        <taxon>Eurotiomycetidae</taxon>
        <taxon>Eurotiales</taxon>
        <taxon>Trichocomaceae</taxon>
        <taxon>Talaromyces</taxon>
        <taxon>Talaromyces sect. Bacilispori</taxon>
    </lineage>
</organism>
<dbReference type="GO" id="GO:0000492">
    <property type="term" value="P:box C/D snoRNP assembly"/>
    <property type="evidence" value="ECO:0007669"/>
    <property type="project" value="TreeGrafter"/>
</dbReference>
<evidence type="ECO:0000256" key="3">
    <source>
        <dbReference type="ARBA" id="ARBA00022833"/>
    </source>
</evidence>
<reference evidence="6" key="1">
    <citation type="submission" date="2021-12" db="EMBL/GenBank/DDBJ databases">
        <title>Convergent genome expansion in fungi linked to evolution of root-endophyte symbiosis.</title>
        <authorList>
            <consortium name="DOE Joint Genome Institute"/>
            <person name="Ke Y.-H."/>
            <person name="Bonito G."/>
            <person name="Liao H.-L."/>
            <person name="Looney B."/>
            <person name="Rojas-Flechas A."/>
            <person name="Nash J."/>
            <person name="Hameed K."/>
            <person name="Schadt C."/>
            <person name="Martin F."/>
            <person name="Crous P.W."/>
            <person name="Miettinen O."/>
            <person name="Magnuson J.K."/>
            <person name="Labbe J."/>
            <person name="Jacobson D."/>
            <person name="Doktycz M.J."/>
            <person name="Veneault-Fourrey C."/>
            <person name="Kuo A."/>
            <person name="Mondo S."/>
            <person name="Calhoun S."/>
            <person name="Riley R."/>
            <person name="Ohm R."/>
            <person name="LaButti K."/>
            <person name="Andreopoulos B."/>
            <person name="Pangilinan J."/>
            <person name="Nolan M."/>
            <person name="Tritt A."/>
            <person name="Clum A."/>
            <person name="Lipzen A."/>
            <person name="Daum C."/>
            <person name="Barry K."/>
            <person name="Grigoriev I.V."/>
            <person name="Vilgalys R."/>
        </authorList>
    </citation>
    <scope>NUCLEOTIDE SEQUENCE</scope>
    <source>
        <strain evidence="6">PMI_201</strain>
    </source>
</reference>
<dbReference type="EMBL" id="JAJTJA010000004">
    <property type="protein sequence ID" value="KAH8700530.1"/>
    <property type="molecule type" value="Genomic_DNA"/>
</dbReference>
<dbReference type="AlphaFoldDB" id="A0AAD4KZ73"/>
<dbReference type="GeneID" id="70239643"/>
<keyword evidence="1" id="KW-0479">Metal-binding</keyword>
<dbReference type="GO" id="GO:0005634">
    <property type="term" value="C:nucleus"/>
    <property type="evidence" value="ECO:0007669"/>
    <property type="project" value="TreeGrafter"/>
</dbReference>
<dbReference type="PROSITE" id="PS51083">
    <property type="entry name" value="ZF_HIT"/>
    <property type="match status" value="1"/>
</dbReference>
<dbReference type="SUPFAM" id="SSF144232">
    <property type="entry name" value="HIT/MYND zinc finger-like"/>
    <property type="match status" value="1"/>
</dbReference>
<dbReference type="CDD" id="cd23023">
    <property type="entry name" value="zf-HIT_BCD1"/>
    <property type="match status" value="1"/>
</dbReference>
<protein>
    <recommendedName>
        <fullName evidence="5">HIT-type domain-containing protein</fullName>
    </recommendedName>
</protein>
<evidence type="ECO:0000256" key="1">
    <source>
        <dbReference type="ARBA" id="ARBA00022723"/>
    </source>
</evidence>
<keyword evidence="7" id="KW-1185">Reference proteome</keyword>
<keyword evidence="2 4" id="KW-0863">Zinc-finger</keyword>
<dbReference type="InterPro" id="IPR007529">
    <property type="entry name" value="Znf_HIT"/>
</dbReference>
<evidence type="ECO:0000256" key="4">
    <source>
        <dbReference type="PROSITE-ProRule" id="PRU00453"/>
    </source>
</evidence>
<dbReference type="PANTHER" id="PTHR13483:SF11">
    <property type="entry name" value="ZINC FINGER HIT DOMAIN-CONTAINING PROTEIN 3"/>
    <property type="match status" value="1"/>
</dbReference>
<dbReference type="GO" id="GO:0008270">
    <property type="term" value="F:zinc ion binding"/>
    <property type="evidence" value="ECO:0007669"/>
    <property type="project" value="UniProtKB-UniRule"/>
</dbReference>
<dbReference type="GO" id="GO:0000463">
    <property type="term" value="P:maturation of LSU-rRNA from tricistronic rRNA transcript (SSU-rRNA, 5.8S rRNA, LSU-rRNA)"/>
    <property type="evidence" value="ECO:0007669"/>
    <property type="project" value="TreeGrafter"/>
</dbReference>
<dbReference type="InterPro" id="IPR051639">
    <property type="entry name" value="BCD1"/>
</dbReference>